<dbReference type="SUPFAM" id="SSF51445">
    <property type="entry name" value="(Trans)glycosidases"/>
    <property type="match status" value="1"/>
</dbReference>
<keyword evidence="3" id="KW-0326">Glycosidase</keyword>
<dbReference type="Gene3D" id="3.20.20.300">
    <property type="entry name" value="Glycoside hydrolase, family 3, N-terminal domain"/>
    <property type="match status" value="1"/>
</dbReference>
<name>A0A849SPA7_UNCEI</name>
<dbReference type="GO" id="GO:0005975">
    <property type="term" value="P:carbohydrate metabolic process"/>
    <property type="evidence" value="ECO:0007669"/>
    <property type="project" value="InterPro"/>
</dbReference>
<dbReference type="GO" id="GO:0004553">
    <property type="term" value="F:hydrolase activity, hydrolyzing O-glycosyl compounds"/>
    <property type="evidence" value="ECO:0007669"/>
    <property type="project" value="InterPro"/>
</dbReference>
<keyword evidence="2 5" id="KW-0378">Hydrolase</keyword>
<evidence type="ECO:0000259" key="4">
    <source>
        <dbReference type="Pfam" id="PF00933"/>
    </source>
</evidence>
<feature type="domain" description="Glycoside hydrolase family 3 N-terminal" evidence="4">
    <location>
        <begin position="23"/>
        <end position="175"/>
    </location>
</feature>
<dbReference type="Pfam" id="PF00933">
    <property type="entry name" value="Glyco_hydro_3"/>
    <property type="match status" value="1"/>
</dbReference>
<sequence>MIGLPPDGLSPAWERDFAAYPPAGVIVFRRDFHDLADLRRLTRRLRELARPRRIFLSLDEEGGFVSQLDGHLVVPPNSALLARGASPGDMVWIARVTARRLRSLGFEWDFAPVADVHSEPLNPVIGPRAFGHDPAAVSAMVGAWLRGFRAEGLAACLKHFPGHGDTVLDSHRTEPWTG</sequence>
<dbReference type="GO" id="GO:0009254">
    <property type="term" value="P:peptidoglycan turnover"/>
    <property type="evidence" value="ECO:0007669"/>
    <property type="project" value="TreeGrafter"/>
</dbReference>
<feature type="non-terminal residue" evidence="5">
    <location>
        <position position="178"/>
    </location>
</feature>
<dbReference type="PANTHER" id="PTHR30480:SF16">
    <property type="entry name" value="GLYCOSIDE HYDROLASE FAMILY 3 DOMAIN PROTEIN"/>
    <property type="match status" value="1"/>
</dbReference>
<organism evidence="5 6">
    <name type="scientific">Eiseniibacteriota bacterium</name>
    <dbReference type="NCBI Taxonomy" id="2212470"/>
    <lineage>
        <taxon>Bacteria</taxon>
        <taxon>Candidatus Eiseniibacteriota</taxon>
    </lineage>
</organism>
<dbReference type="Proteomes" id="UP000580839">
    <property type="component" value="Unassembled WGS sequence"/>
</dbReference>
<proteinExistence type="inferred from homology"/>
<evidence type="ECO:0000313" key="6">
    <source>
        <dbReference type="Proteomes" id="UP000580839"/>
    </source>
</evidence>
<reference evidence="5 6" key="1">
    <citation type="submission" date="2020-04" db="EMBL/GenBank/DDBJ databases">
        <title>Metagenomic profiling of ammonia- and methane-oxidizing microorganisms in a Dutch drinking water treatment plant.</title>
        <authorList>
            <person name="Poghosyan L."/>
            <person name="Leucker S."/>
        </authorList>
    </citation>
    <scope>NUCLEOTIDE SEQUENCE [LARGE SCALE GENOMIC DNA]</scope>
    <source>
        <strain evidence="5">S-RSF-IL-03</strain>
    </source>
</reference>
<evidence type="ECO:0000256" key="3">
    <source>
        <dbReference type="ARBA" id="ARBA00023295"/>
    </source>
</evidence>
<evidence type="ECO:0000313" key="5">
    <source>
        <dbReference type="EMBL" id="NOT34717.1"/>
    </source>
</evidence>
<dbReference type="AlphaFoldDB" id="A0A849SPA7"/>
<dbReference type="InterPro" id="IPR036962">
    <property type="entry name" value="Glyco_hydro_3_N_sf"/>
</dbReference>
<comment type="similarity">
    <text evidence="1">Belongs to the glycosyl hydrolase 3 family.</text>
</comment>
<comment type="caution">
    <text evidence="5">The sequence shown here is derived from an EMBL/GenBank/DDBJ whole genome shotgun (WGS) entry which is preliminary data.</text>
</comment>
<dbReference type="InterPro" id="IPR017853">
    <property type="entry name" value="GH"/>
</dbReference>
<gene>
    <name evidence="5" type="ORF">HOP12_11180</name>
</gene>
<dbReference type="InterPro" id="IPR050226">
    <property type="entry name" value="NagZ_Beta-hexosaminidase"/>
</dbReference>
<accession>A0A849SPA7</accession>
<protein>
    <submittedName>
        <fullName evidence="5">Glycoside hydrolase family 3 protein</fullName>
    </submittedName>
</protein>
<dbReference type="InterPro" id="IPR001764">
    <property type="entry name" value="Glyco_hydro_3_N"/>
</dbReference>
<dbReference type="EMBL" id="JABFRW010000142">
    <property type="protein sequence ID" value="NOT34717.1"/>
    <property type="molecule type" value="Genomic_DNA"/>
</dbReference>
<evidence type="ECO:0000256" key="1">
    <source>
        <dbReference type="ARBA" id="ARBA00005336"/>
    </source>
</evidence>
<evidence type="ECO:0000256" key="2">
    <source>
        <dbReference type="ARBA" id="ARBA00022801"/>
    </source>
</evidence>
<dbReference type="PANTHER" id="PTHR30480">
    <property type="entry name" value="BETA-HEXOSAMINIDASE-RELATED"/>
    <property type="match status" value="1"/>
</dbReference>